<organism evidence="1">
    <name type="scientific">Anguilla anguilla</name>
    <name type="common">European freshwater eel</name>
    <name type="synonym">Muraena anguilla</name>
    <dbReference type="NCBI Taxonomy" id="7936"/>
    <lineage>
        <taxon>Eukaryota</taxon>
        <taxon>Metazoa</taxon>
        <taxon>Chordata</taxon>
        <taxon>Craniata</taxon>
        <taxon>Vertebrata</taxon>
        <taxon>Euteleostomi</taxon>
        <taxon>Actinopterygii</taxon>
        <taxon>Neopterygii</taxon>
        <taxon>Teleostei</taxon>
        <taxon>Anguilliformes</taxon>
        <taxon>Anguillidae</taxon>
        <taxon>Anguilla</taxon>
    </lineage>
</organism>
<dbReference type="AlphaFoldDB" id="A0A0E9PAG3"/>
<dbReference type="EMBL" id="GBXM01106911">
    <property type="protein sequence ID" value="JAH01666.1"/>
    <property type="molecule type" value="Transcribed_RNA"/>
</dbReference>
<sequence>MTHPRELSPQPAGRLITCVRCVSPTASLLGAAAAGLALIPSC</sequence>
<name>A0A0E9PAG3_ANGAN</name>
<reference evidence="1" key="2">
    <citation type="journal article" date="2015" name="Fish Shellfish Immunol.">
        <title>Early steps in the European eel (Anguilla anguilla)-Vibrio vulnificus interaction in the gills: Role of the RtxA13 toxin.</title>
        <authorList>
            <person name="Callol A."/>
            <person name="Pajuelo D."/>
            <person name="Ebbesson L."/>
            <person name="Teles M."/>
            <person name="MacKenzie S."/>
            <person name="Amaro C."/>
        </authorList>
    </citation>
    <scope>NUCLEOTIDE SEQUENCE</scope>
</reference>
<proteinExistence type="predicted"/>
<reference evidence="1" key="1">
    <citation type="submission" date="2014-11" db="EMBL/GenBank/DDBJ databases">
        <authorList>
            <person name="Amaro Gonzalez C."/>
        </authorList>
    </citation>
    <scope>NUCLEOTIDE SEQUENCE</scope>
</reference>
<accession>A0A0E9PAG3</accession>
<protein>
    <submittedName>
        <fullName evidence="1">Uncharacterized protein</fullName>
    </submittedName>
</protein>
<evidence type="ECO:0000313" key="1">
    <source>
        <dbReference type="EMBL" id="JAH01666.1"/>
    </source>
</evidence>